<dbReference type="PANTHER" id="PTHR47039:SF1">
    <property type="entry name" value="INOSITOL POLYPHOSPHATE 5-PHOSPHATASE E"/>
    <property type="match status" value="1"/>
</dbReference>
<keyword evidence="3" id="KW-0378">Hydrolase</keyword>
<feature type="region of interest" description="Disordered" evidence="7">
    <location>
        <begin position="34"/>
        <end position="82"/>
    </location>
</feature>
<dbReference type="FunFam" id="3.60.10.10:FF:000039">
    <property type="entry name" value="72 kDa inositol polyphosphate 5-phosphatase"/>
    <property type="match status" value="1"/>
</dbReference>
<dbReference type="KEGG" id="clec:106669852"/>
<dbReference type="OMA" id="CCAITEN"/>
<dbReference type="SUPFAM" id="SSF56219">
    <property type="entry name" value="DNase I-like"/>
    <property type="match status" value="1"/>
</dbReference>
<feature type="compositionally biased region" description="Basic and acidic residues" evidence="7">
    <location>
        <begin position="61"/>
        <end position="74"/>
    </location>
</feature>
<dbReference type="EC" id="3.1.3.36" evidence="2"/>
<dbReference type="AlphaFoldDB" id="A0A8I6S2T5"/>
<dbReference type="GO" id="GO:0004439">
    <property type="term" value="F:phosphatidylinositol-4,5-bisphosphate 5-phosphatase activity"/>
    <property type="evidence" value="ECO:0007669"/>
    <property type="project" value="UniProtKB-EC"/>
</dbReference>
<feature type="region of interest" description="Disordered" evidence="7">
    <location>
        <begin position="245"/>
        <end position="271"/>
    </location>
</feature>
<feature type="domain" description="Inositol polyphosphate-related phosphatase" evidence="9">
    <location>
        <begin position="339"/>
        <end position="641"/>
    </location>
</feature>
<evidence type="ECO:0000256" key="6">
    <source>
        <dbReference type="ARBA" id="ARBA00075837"/>
    </source>
</evidence>
<feature type="compositionally biased region" description="Low complexity" evidence="7">
    <location>
        <begin position="245"/>
        <end position="257"/>
    </location>
</feature>
<dbReference type="EnsemblMetazoa" id="XM_014399663.2">
    <property type="protein sequence ID" value="XP_014255149.1"/>
    <property type="gene ID" value="LOC106669852"/>
</dbReference>
<keyword evidence="8" id="KW-1133">Transmembrane helix</keyword>
<dbReference type="OrthoDB" id="2248459at2759"/>
<dbReference type="GO" id="GO:0005929">
    <property type="term" value="C:cilium"/>
    <property type="evidence" value="ECO:0007669"/>
    <property type="project" value="UniProtKB-SubCell"/>
</dbReference>
<keyword evidence="5" id="KW-0966">Cell projection</keyword>
<dbReference type="Pfam" id="PF22669">
    <property type="entry name" value="Exo_endo_phos2"/>
    <property type="match status" value="1"/>
</dbReference>
<evidence type="ECO:0000256" key="5">
    <source>
        <dbReference type="ARBA" id="ARBA00023273"/>
    </source>
</evidence>
<feature type="region of interest" description="Disordered" evidence="7">
    <location>
        <begin position="168"/>
        <end position="223"/>
    </location>
</feature>
<feature type="transmembrane region" description="Helical" evidence="8">
    <location>
        <begin position="447"/>
        <end position="468"/>
    </location>
</feature>
<keyword evidence="11" id="KW-1185">Reference proteome</keyword>
<evidence type="ECO:0000256" key="4">
    <source>
        <dbReference type="ARBA" id="ARBA00023098"/>
    </source>
</evidence>
<evidence type="ECO:0000256" key="3">
    <source>
        <dbReference type="ARBA" id="ARBA00022801"/>
    </source>
</evidence>
<feature type="compositionally biased region" description="Low complexity" evidence="7">
    <location>
        <begin position="206"/>
        <end position="222"/>
    </location>
</feature>
<reference evidence="10" key="1">
    <citation type="submission" date="2022-01" db="UniProtKB">
        <authorList>
            <consortium name="EnsemblMetazoa"/>
        </authorList>
    </citation>
    <scope>IDENTIFICATION</scope>
</reference>
<dbReference type="PANTHER" id="PTHR47039">
    <property type="entry name" value="INOSITOL POLYPHOSPHATE 5-PHOSPHATASE E"/>
    <property type="match status" value="1"/>
</dbReference>
<dbReference type="CTD" id="56623"/>
<organism evidence="10 11">
    <name type="scientific">Cimex lectularius</name>
    <name type="common">Bed bug</name>
    <name type="synonym">Acanthia lectularia</name>
    <dbReference type="NCBI Taxonomy" id="79782"/>
    <lineage>
        <taxon>Eukaryota</taxon>
        <taxon>Metazoa</taxon>
        <taxon>Ecdysozoa</taxon>
        <taxon>Arthropoda</taxon>
        <taxon>Hexapoda</taxon>
        <taxon>Insecta</taxon>
        <taxon>Pterygota</taxon>
        <taxon>Neoptera</taxon>
        <taxon>Paraneoptera</taxon>
        <taxon>Hemiptera</taxon>
        <taxon>Heteroptera</taxon>
        <taxon>Panheteroptera</taxon>
        <taxon>Cimicomorpha</taxon>
        <taxon>Cimicidae</taxon>
        <taxon>Cimex</taxon>
    </lineage>
</organism>
<dbReference type="InterPro" id="IPR036691">
    <property type="entry name" value="Endo/exonu/phosph_ase_sf"/>
</dbReference>
<dbReference type="Proteomes" id="UP000494040">
    <property type="component" value="Unassembled WGS sequence"/>
</dbReference>
<feature type="compositionally biased region" description="Low complexity" evidence="7">
    <location>
        <begin position="187"/>
        <end position="196"/>
    </location>
</feature>
<comment type="subcellular location">
    <subcellularLocation>
        <location evidence="1">Cell projection</location>
        <location evidence="1">Cilium</location>
    </subcellularLocation>
</comment>
<sequence>MEEVVSGTKKSPSRCRRRLQGLSHFLGRNKRIGCLPMPNNDSVEKISSSQEGDLEIKGVLPKKERDRSSSKEAAPDQNNQTSTNVSLCCAITENSRTPVHVQARSRAERNHDMNNIVMNTDSHNNGSDEINTSPATGFSLNSSFNNKLPPNGLIAPKENPKLVVEPSMTQSHVQQMAKAKRSHRRSFSLSKSIFSSAEKTGEKNNSLSSTPGPSPEGSPLLTAHSSNINKCLLSRQSVDNIVISSSTSSPLSTRSNPPNDDVKKKKTRPASLIVLSRKDKGEPSRTASMDSLARQSLLAAQVLHLIPSNKARERNFLCGRIAANSLLGNVELERVLPQREVRIYVATWNMNGQAPPQGLNSLLLPEGVPHVPDIVVVGTQESYPEKGQWEVTLQETLGPSHVLFHSSSFGTLHIAIFLRRDLIWFCSVADEATYSVRPGTAFRTKGAIAVAFYLFGTTFLFLTCHLTAHQDKVKERLQDIRRIVKALELPNRLTCRHKNKDVTDNFDYVFWSGDLNFRLTRPREEVIDWVSQKTFPLSEPAQCTPGDQLTDSIVDGSILKGFEEGPLTFAPTYKYDPGSMNFDTSNKQRVPSYTDRILYKTKRIGSENAVECLAYSSVPSVCTSDHKPVWGLYRCPIRPGIDTIPLNAGLFNREIYLEAIKRRASALDQQDSTSAVCSIQ</sequence>
<dbReference type="InterPro" id="IPR000300">
    <property type="entry name" value="IPPc"/>
</dbReference>
<dbReference type="InterPro" id="IPR053321">
    <property type="entry name" value="IPP-5-Phosphatase_Type_IV"/>
</dbReference>
<dbReference type="Gene3D" id="3.60.10.10">
    <property type="entry name" value="Endonuclease/exonuclease/phosphatase"/>
    <property type="match status" value="1"/>
</dbReference>
<evidence type="ECO:0000256" key="2">
    <source>
        <dbReference type="ARBA" id="ARBA00013044"/>
    </source>
</evidence>
<protein>
    <recommendedName>
        <fullName evidence="2">phosphoinositide 5-phosphatase</fullName>
        <ecNumber evidence="2">3.1.3.36</ecNumber>
    </recommendedName>
    <alternativeName>
        <fullName evidence="6">Phosphatidylinositol 4,5-bisphosphate 5-phosphatase</fullName>
    </alternativeName>
</protein>
<feature type="compositionally biased region" description="Polar residues" evidence="7">
    <location>
        <begin position="39"/>
        <end position="51"/>
    </location>
</feature>
<name>A0A8I6S2T5_CIMLE</name>
<dbReference type="RefSeq" id="XP_014255149.1">
    <property type="nucleotide sequence ID" value="XM_014399663.2"/>
</dbReference>
<dbReference type="GO" id="GO:0046856">
    <property type="term" value="P:phosphatidylinositol dephosphorylation"/>
    <property type="evidence" value="ECO:0007669"/>
    <property type="project" value="InterPro"/>
</dbReference>
<proteinExistence type="predicted"/>
<evidence type="ECO:0000259" key="9">
    <source>
        <dbReference type="SMART" id="SM00128"/>
    </source>
</evidence>
<evidence type="ECO:0000313" key="11">
    <source>
        <dbReference type="Proteomes" id="UP000494040"/>
    </source>
</evidence>
<keyword evidence="4" id="KW-0443">Lipid metabolism</keyword>
<keyword evidence="8" id="KW-0812">Transmembrane</keyword>
<accession>A0A8I6S2T5</accession>
<evidence type="ECO:0000256" key="1">
    <source>
        <dbReference type="ARBA" id="ARBA00004138"/>
    </source>
</evidence>
<dbReference type="SMART" id="SM00128">
    <property type="entry name" value="IPPc"/>
    <property type="match status" value="1"/>
</dbReference>
<keyword evidence="8" id="KW-0472">Membrane</keyword>
<dbReference type="GeneID" id="106669852"/>
<evidence type="ECO:0000256" key="8">
    <source>
        <dbReference type="SAM" id="Phobius"/>
    </source>
</evidence>
<evidence type="ECO:0000256" key="7">
    <source>
        <dbReference type="SAM" id="MobiDB-lite"/>
    </source>
</evidence>
<evidence type="ECO:0000313" key="10">
    <source>
        <dbReference type="EnsemblMetazoa" id="XP_014255149.1"/>
    </source>
</evidence>